<proteinExistence type="predicted"/>
<organism evidence="1 2">
    <name type="scientific">Prorocentrum cordatum</name>
    <dbReference type="NCBI Taxonomy" id="2364126"/>
    <lineage>
        <taxon>Eukaryota</taxon>
        <taxon>Sar</taxon>
        <taxon>Alveolata</taxon>
        <taxon>Dinophyceae</taxon>
        <taxon>Prorocentrales</taxon>
        <taxon>Prorocentraceae</taxon>
        <taxon>Prorocentrum</taxon>
    </lineage>
</organism>
<evidence type="ECO:0008006" key="3">
    <source>
        <dbReference type="Google" id="ProtNLM"/>
    </source>
</evidence>
<keyword evidence="2" id="KW-1185">Reference proteome</keyword>
<evidence type="ECO:0000313" key="1">
    <source>
        <dbReference type="EMBL" id="CAK0857390.1"/>
    </source>
</evidence>
<protein>
    <recommendedName>
        <fullName evidence="3">Core-binding (CB) domain-containing protein</fullName>
    </recommendedName>
</protein>
<gene>
    <name evidence="1" type="ORF">PCOR1329_LOCUS47522</name>
</gene>
<sequence>MAARFLAERPPLEPPSALETIAIRSSTVVQYQKVLEGFVAYCSLSRLDWKDFGQLDAAVTRFLNRQFMEGLQGSWKAQLPRATRSSIARLRRVPAMTRVPLPYFAAAALAGMLAVGGRRRMAIWTLLTFSCCLRPFEAQGLRGASLARPVGQAAFSAVSWALLLHPASGGRPGKTGLCSESAVIDLDQHLWPLLAGLRGAVTLDQSLWDFTFPALREQFSGFANAIELRVLDPTMYSLRRGGAAYLQGAMTRAPDWVFLLGRIVHANLLEIVELGPGLQQCSRVWQLLPEAARALIAAKLLWLRQL</sequence>
<reference evidence="1" key="1">
    <citation type="submission" date="2023-10" db="EMBL/GenBank/DDBJ databases">
        <authorList>
            <person name="Chen Y."/>
            <person name="Shah S."/>
            <person name="Dougan E. K."/>
            <person name="Thang M."/>
            <person name="Chan C."/>
        </authorList>
    </citation>
    <scope>NUCLEOTIDE SEQUENCE [LARGE SCALE GENOMIC DNA]</scope>
</reference>
<dbReference type="Proteomes" id="UP001189429">
    <property type="component" value="Unassembled WGS sequence"/>
</dbReference>
<evidence type="ECO:0000313" key="2">
    <source>
        <dbReference type="Proteomes" id="UP001189429"/>
    </source>
</evidence>
<dbReference type="EMBL" id="CAUYUJ010015726">
    <property type="protein sequence ID" value="CAK0857390.1"/>
    <property type="molecule type" value="Genomic_DNA"/>
</dbReference>
<accession>A0ABN9UEV1</accession>
<comment type="caution">
    <text evidence="1">The sequence shown here is derived from an EMBL/GenBank/DDBJ whole genome shotgun (WGS) entry which is preliminary data.</text>
</comment>
<name>A0ABN9UEV1_9DINO</name>
<feature type="non-terminal residue" evidence="1">
    <location>
        <position position="306"/>
    </location>
</feature>